<proteinExistence type="predicted"/>
<accession>A0A183BTV3</accession>
<evidence type="ECO:0000313" key="2">
    <source>
        <dbReference type="WBParaSite" id="GPLIN_000403900"/>
    </source>
</evidence>
<dbReference type="AlphaFoldDB" id="A0A183BTV3"/>
<keyword evidence="1" id="KW-1185">Reference proteome</keyword>
<reference evidence="1" key="1">
    <citation type="submission" date="2013-12" db="EMBL/GenBank/DDBJ databases">
        <authorList>
            <person name="Aslett M."/>
        </authorList>
    </citation>
    <scope>NUCLEOTIDE SEQUENCE [LARGE SCALE GENOMIC DNA]</scope>
    <source>
        <strain evidence="1">Lindley</strain>
    </source>
</reference>
<name>A0A183BTV3_GLOPA</name>
<sequence length="242" mass="28073">MSDNPKKVEKRLKEIPIVLGLRIALLSDRFDRLVDAHLKTKEWALGNLQIHRTKKENVAKIFKRFDQGHKVVRRLPIPQKALPGNVIGFERLQIKDNICCLSLDSCNLELLRQISPTVLGDWPKLRVIQSGCGFPEFPADDSAGASSDQAVTKWLHTPRGDGLSKVNNLTGERLELRRFNEYGWLLVRCPIERDENKWAELEKEAVEWDWSRQWNRIDIYFNNRDIGDFKRTNEDDAREGTE</sequence>
<dbReference type="Proteomes" id="UP000050741">
    <property type="component" value="Unassembled WGS sequence"/>
</dbReference>
<reference evidence="1" key="2">
    <citation type="submission" date="2014-05" db="EMBL/GenBank/DDBJ databases">
        <title>The genome and life-stage specific transcriptomes of Globodera pallida elucidate key aspects of plant parasitism by a cyst nematode.</title>
        <authorList>
            <person name="Cotton J.A."/>
            <person name="Lilley C.J."/>
            <person name="Jones L.M."/>
            <person name="Kikuchi T."/>
            <person name="Reid A.J."/>
            <person name="Thorpe P."/>
            <person name="Tsai I.J."/>
            <person name="Beasley H."/>
            <person name="Blok V."/>
            <person name="Cock P.J.A."/>
            <person name="Van den Akker S.E."/>
            <person name="Holroyd N."/>
            <person name="Hunt M."/>
            <person name="Mantelin S."/>
            <person name="Naghra H."/>
            <person name="Pain A."/>
            <person name="Palomares-Rius J.E."/>
            <person name="Zarowiecki M."/>
            <person name="Berriman M."/>
            <person name="Jones J.T."/>
            <person name="Urwin P.E."/>
        </authorList>
    </citation>
    <scope>NUCLEOTIDE SEQUENCE [LARGE SCALE GENOMIC DNA]</scope>
    <source>
        <strain evidence="1">Lindley</strain>
    </source>
</reference>
<organism evidence="1 2">
    <name type="scientific">Globodera pallida</name>
    <name type="common">Potato cyst nematode worm</name>
    <name type="synonym">Heterodera pallida</name>
    <dbReference type="NCBI Taxonomy" id="36090"/>
    <lineage>
        <taxon>Eukaryota</taxon>
        <taxon>Metazoa</taxon>
        <taxon>Ecdysozoa</taxon>
        <taxon>Nematoda</taxon>
        <taxon>Chromadorea</taxon>
        <taxon>Rhabditida</taxon>
        <taxon>Tylenchina</taxon>
        <taxon>Tylenchomorpha</taxon>
        <taxon>Tylenchoidea</taxon>
        <taxon>Heteroderidae</taxon>
        <taxon>Heteroderinae</taxon>
        <taxon>Globodera</taxon>
    </lineage>
</organism>
<dbReference type="WBParaSite" id="GPLIN_000403900">
    <property type="protein sequence ID" value="GPLIN_000403900"/>
    <property type="gene ID" value="GPLIN_000403900"/>
</dbReference>
<evidence type="ECO:0000313" key="1">
    <source>
        <dbReference type="Proteomes" id="UP000050741"/>
    </source>
</evidence>
<protein>
    <submittedName>
        <fullName evidence="2">Tudor domain-containing protein</fullName>
    </submittedName>
</protein>
<reference evidence="2" key="3">
    <citation type="submission" date="2016-06" db="UniProtKB">
        <authorList>
            <consortium name="WormBaseParasite"/>
        </authorList>
    </citation>
    <scope>IDENTIFICATION</scope>
</reference>